<proteinExistence type="predicted"/>
<evidence type="ECO:0000313" key="2">
    <source>
        <dbReference type="Proteomes" id="UP000019330"/>
    </source>
</evidence>
<sequence>MVLNELIKAGINRDVADDLSYRYYRNELTYKDLEYLETNFNLKLEKIETLTQAEIQKIEANLQSEIQKLT</sequence>
<keyword evidence="2" id="KW-1185">Reference proteome</keyword>
<reference evidence="1" key="1">
    <citation type="submission" date="2013-04" db="EMBL/GenBank/DDBJ databases">
        <title>Comparative Genomics of Relapsing Fever Spirochetes.</title>
        <authorList>
            <person name="Schwan T.G."/>
            <person name="Raffel S.J."/>
            <person name="Porcella S.F."/>
            <person name="Martens C.A."/>
            <person name="Bruno D.P."/>
            <person name="Ricklefs S.M."/>
            <person name="Barbian K.B."/>
        </authorList>
    </citation>
    <scope>NUCLEOTIDE SEQUENCE</scope>
    <source>
        <strain evidence="1">Co53</strain>
        <plasmid evidence="1">unnamed</plasmid>
    </source>
</reference>
<dbReference type="AlphaFoldDB" id="W5SWC1"/>
<dbReference type="EMBL" id="CP005746">
    <property type="protein sequence ID" value="AHH11187.1"/>
    <property type="molecule type" value="Genomic_DNA"/>
</dbReference>
<dbReference type="Proteomes" id="UP000019330">
    <property type="component" value="Plasmid unnamed"/>
</dbReference>
<dbReference type="HOGENOM" id="CLU_077086_3_1_12"/>
<dbReference type="RefSeq" id="WP_025408531.1">
    <property type="nucleotide sequence ID" value="NZ_CP005746.1"/>
</dbReference>
<gene>
    <name evidence="1" type="ORF">BCO_0001400</name>
</gene>
<protein>
    <submittedName>
        <fullName evidence="1">BDR-repeat family protein</fullName>
    </submittedName>
</protein>
<dbReference type="OrthoDB" id="352760at2"/>
<keyword evidence="1" id="KW-0614">Plasmid</keyword>
<dbReference type="NCBIfam" id="NF040499">
    <property type="entry name" value="Bdr_N_group1"/>
    <property type="match status" value="1"/>
</dbReference>
<name>W5SWC1_9SPIR</name>
<geneLocation type="plasmid" evidence="1 2">
    <name>unnamed</name>
</geneLocation>
<evidence type="ECO:0000313" key="1">
    <source>
        <dbReference type="EMBL" id="AHH11187.1"/>
    </source>
</evidence>
<accession>W5SWC1</accession>
<organism evidence="1">
    <name type="scientific">Borrelia coriaceae ATCC 43381</name>
    <dbReference type="NCBI Taxonomy" id="1408429"/>
    <lineage>
        <taxon>Bacteria</taxon>
        <taxon>Pseudomonadati</taxon>
        <taxon>Spirochaetota</taxon>
        <taxon>Spirochaetia</taxon>
        <taxon>Spirochaetales</taxon>
        <taxon>Borreliaceae</taxon>
        <taxon>Borrelia</taxon>
    </lineage>
</organism>